<dbReference type="PANTHER" id="PTHR22916:SF3">
    <property type="entry name" value="UDP-GLCNAC:BETAGAL BETA-1,3-N-ACETYLGLUCOSAMINYLTRANSFERASE-LIKE PROTEIN 1"/>
    <property type="match status" value="1"/>
</dbReference>
<keyword evidence="2" id="KW-0808">Transferase</keyword>
<dbReference type="SUPFAM" id="SSF53448">
    <property type="entry name" value="Nucleotide-diphospho-sugar transferases"/>
    <property type="match status" value="1"/>
</dbReference>
<dbReference type="Pfam" id="PF00535">
    <property type="entry name" value="Glycos_transf_2"/>
    <property type="match status" value="1"/>
</dbReference>
<reference evidence="2 3" key="1">
    <citation type="submission" date="2019-10" db="EMBL/GenBank/DDBJ databases">
        <title>Vibrio sp. nov. isolated from a shrimp pond.</title>
        <authorList>
            <person name="Gomez-Gil B."/>
            <person name="Enciso-Ibarra J."/>
            <person name="Enciso-Ibarra K."/>
            <person name="Bolan-Mejia C."/>
        </authorList>
    </citation>
    <scope>NUCLEOTIDE SEQUENCE [LARGE SCALE GENOMIC DNA]</scope>
    <source>
        <strain evidence="2 3">CAIM 722</strain>
    </source>
</reference>
<evidence type="ECO:0000259" key="1">
    <source>
        <dbReference type="Pfam" id="PF00535"/>
    </source>
</evidence>
<protein>
    <submittedName>
        <fullName evidence="2">Glycosyltransferase</fullName>
    </submittedName>
</protein>
<evidence type="ECO:0000313" key="3">
    <source>
        <dbReference type="Proteomes" id="UP000462621"/>
    </source>
</evidence>
<dbReference type="Gene3D" id="3.90.550.10">
    <property type="entry name" value="Spore Coat Polysaccharide Biosynthesis Protein SpsA, Chain A"/>
    <property type="match status" value="1"/>
</dbReference>
<dbReference type="GO" id="GO:0016758">
    <property type="term" value="F:hexosyltransferase activity"/>
    <property type="evidence" value="ECO:0007669"/>
    <property type="project" value="UniProtKB-ARBA"/>
</dbReference>
<keyword evidence="3" id="KW-1185">Reference proteome</keyword>
<gene>
    <name evidence="2" type="ORF">F9817_22420</name>
</gene>
<dbReference type="Proteomes" id="UP000462621">
    <property type="component" value="Unassembled WGS sequence"/>
</dbReference>
<name>A0A7X4LQC4_9VIBR</name>
<evidence type="ECO:0000313" key="2">
    <source>
        <dbReference type="EMBL" id="MZI95945.1"/>
    </source>
</evidence>
<dbReference type="EMBL" id="WEKT01000081">
    <property type="protein sequence ID" value="MZI95945.1"/>
    <property type="molecule type" value="Genomic_DNA"/>
</dbReference>
<dbReference type="InterPro" id="IPR001173">
    <property type="entry name" value="Glyco_trans_2-like"/>
</dbReference>
<organism evidence="2 3">
    <name type="scientific">Vibrio eleionomae</name>
    <dbReference type="NCBI Taxonomy" id="2653505"/>
    <lineage>
        <taxon>Bacteria</taxon>
        <taxon>Pseudomonadati</taxon>
        <taxon>Pseudomonadota</taxon>
        <taxon>Gammaproteobacteria</taxon>
        <taxon>Vibrionales</taxon>
        <taxon>Vibrionaceae</taxon>
        <taxon>Vibrio</taxon>
    </lineage>
</organism>
<proteinExistence type="predicted"/>
<dbReference type="CDD" id="cd00761">
    <property type="entry name" value="Glyco_tranf_GTA_type"/>
    <property type="match status" value="1"/>
</dbReference>
<sequence length="296" mass="34108">MIMENTMEKYKQGLVSVVIPTCNRGELFYKAIESVLNQTYQNVEVIIIDDNSDGPLHLEQYDSHPINIIYHKNSENLGGAISRNKGASLGRGEFVCFLDDDDTYLPNKLSLLVSELNADKSLDAIFGRVIRASNPERPTDMSFTDANGIISGLKSISYLHTNTSLIRHESFDRIKFDEELGKFQDTQLHIELVNKCKCKYIDENVATWFDNHGNGQVTDMKDIGQYYRSIDNFTKLKNNLRKRNSISYFEYKKMAFDLSKMKVKCCLKFYNNNVELNLFEKNVLSVLKLRRSLFCK</sequence>
<feature type="domain" description="Glycosyltransferase 2-like" evidence="1">
    <location>
        <begin position="16"/>
        <end position="172"/>
    </location>
</feature>
<dbReference type="InterPro" id="IPR029044">
    <property type="entry name" value="Nucleotide-diphossugar_trans"/>
</dbReference>
<comment type="caution">
    <text evidence="2">The sequence shown here is derived from an EMBL/GenBank/DDBJ whole genome shotgun (WGS) entry which is preliminary data.</text>
</comment>
<dbReference type="AlphaFoldDB" id="A0A7X4LQC4"/>
<accession>A0A7X4LQC4</accession>
<dbReference type="PANTHER" id="PTHR22916">
    <property type="entry name" value="GLYCOSYLTRANSFERASE"/>
    <property type="match status" value="1"/>
</dbReference>